<dbReference type="Gene3D" id="3.40.50.20">
    <property type="match status" value="1"/>
</dbReference>
<evidence type="ECO:0000313" key="4">
    <source>
        <dbReference type="Proteomes" id="UP000001505"/>
    </source>
</evidence>
<dbReference type="InterPro" id="IPR011761">
    <property type="entry name" value="ATP-grasp"/>
</dbReference>
<feature type="domain" description="ATP-grasp" evidence="2">
    <location>
        <begin position="119"/>
        <end position="293"/>
    </location>
</feature>
<keyword evidence="4" id="KW-1185">Reference proteome</keyword>
<dbReference type="PROSITE" id="PS50975">
    <property type="entry name" value="ATP_GRASP"/>
    <property type="match status" value="1"/>
</dbReference>
<dbReference type="STRING" id="716544.wcw_0780"/>
<accession>D6YVI6</accession>
<dbReference type="SUPFAM" id="SSF56059">
    <property type="entry name" value="Glutathione synthetase ATP-binding domain-like"/>
    <property type="match status" value="1"/>
</dbReference>
<reference evidence="3 4" key="1">
    <citation type="journal article" date="2010" name="PLoS ONE">
        <title>The Waddlia genome: a window into chlamydial biology.</title>
        <authorList>
            <person name="Bertelli C."/>
            <person name="Collyn F."/>
            <person name="Croxatto A."/>
            <person name="Ruckert C."/>
            <person name="Polkinghorne A."/>
            <person name="Kebbi-Beghdadi C."/>
            <person name="Goesmann A."/>
            <person name="Vaughan L."/>
            <person name="Greub G."/>
        </authorList>
    </citation>
    <scope>NUCLEOTIDE SEQUENCE [LARGE SCALE GENOMIC DNA]</scope>
    <source>
        <strain evidence="4">ATCC VR-1470 / WSU 86-1044</strain>
    </source>
</reference>
<keyword evidence="1" id="KW-0547">Nucleotide-binding</keyword>
<keyword evidence="1" id="KW-0067">ATP-binding</keyword>
<dbReference type="eggNOG" id="COG2232">
    <property type="taxonomic scope" value="Bacteria"/>
</dbReference>
<dbReference type="Gene3D" id="3.30.470.20">
    <property type="entry name" value="ATP-grasp fold, B domain"/>
    <property type="match status" value="1"/>
</dbReference>
<dbReference type="GO" id="GO:0046872">
    <property type="term" value="F:metal ion binding"/>
    <property type="evidence" value="ECO:0007669"/>
    <property type="project" value="InterPro"/>
</dbReference>
<dbReference type="EMBL" id="CP001928">
    <property type="protein sequence ID" value="ADI38147.1"/>
    <property type="molecule type" value="Genomic_DNA"/>
</dbReference>
<dbReference type="InterPro" id="IPR003806">
    <property type="entry name" value="ATP-grasp_PylC-type"/>
</dbReference>
<dbReference type="KEGG" id="wch:wcw_0780"/>
<sequence>MTSNILLTGARSTCALEIARHLNVQGHRVVACDTSRTHVSKYSNAVDKFLKIPSPRFETEEFILSINRIIEEEKIDWVIPVWEEVMYLALFLNRLPGHVNVFCPNFQIVHTLHHKWLFIEKLRSMGILAPETFLLRSRDDLNQLNYSKPYVLKACYSRGSRKIVRMEPGKEIPNIEISKENPWIAQEYIQGEKYCSYSICHEGKVKAHTAYPVEHTMDESSCLAFESIEHPAICRWVENLADKLDLTGHAAFDFIETPEGKLYSIECNPRATSGVHLFRLSENLASAFLNQTDSCVYAGIGNTQQILAGMAIFGWKDAIRHKNLLKFMRKLLTTKDVVFSVNDLRPFFCEPVVLGSYLWKSRKSGLSIPVYYTHDLDWDEMLTVDSKPAHSEVGNE</sequence>
<protein>
    <recommendedName>
        <fullName evidence="2">ATP-grasp domain-containing protein</fullName>
    </recommendedName>
</protein>
<evidence type="ECO:0000313" key="3">
    <source>
        <dbReference type="EMBL" id="ADI38147.1"/>
    </source>
</evidence>
<evidence type="ECO:0000256" key="1">
    <source>
        <dbReference type="PROSITE-ProRule" id="PRU00409"/>
    </source>
</evidence>
<gene>
    <name evidence="3" type="ordered locus">wcw_0780</name>
</gene>
<dbReference type="AlphaFoldDB" id="D6YVI6"/>
<dbReference type="OrthoDB" id="40611at2"/>
<proteinExistence type="predicted"/>
<organism evidence="3 4">
    <name type="scientific">Waddlia chondrophila (strain ATCC VR-1470 / WSU 86-1044)</name>
    <dbReference type="NCBI Taxonomy" id="716544"/>
    <lineage>
        <taxon>Bacteria</taxon>
        <taxon>Pseudomonadati</taxon>
        <taxon>Chlamydiota</taxon>
        <taxon>Chlamydiia</taxon>
        <taxon>Parachlamydiales</taxon>
        <taxon>Waddliaceae</taxon>
        <taxon>Waddlia</taxon>
    </lineage>
</organism>
<name>D6YVI6_WADCW</name>
<dbReference type="Proteomes" id="UP000001505">
    <property type="component" value="Chromosome"/>
</dbReference>
<dbReference type="GO" id="GO:0005524">
    <property type="term" value="F:ATP binding"/>
    <property type="evidence" value="ECO:0007669"/>
    <property type="project" value="UniProtKB-UniRule"/>
</dbReference>
<evidence type="ECO:0000259" key="2">
    <source>
        <dbReference type="PROSITE" id="PS50975"/>
    </source>
</evidence>
<dbReference type="HOGENOM" id="CLU_026180_0_0_0"/>
<dbReference type="RefSeq" id="WP_013181865.1">
    <property type="nucleotide sequence ID" value="NC_014225.1"/>
</dbReference>
<dbReference type="Pfam" id="PF02655">
    <property type="entry name" value="ATP-grasp_3"/>
    <property type="match status" value="1"/>
</dbReference>